<name>A0AAD9KMK6_RIDPI</name>
<evidence type="ECO:0000313" key="2">
    <source>
        <dbReference type="EMBL" id="KAK2174136.1"/>
    </source>
</evidence>
<reference evidence="2" key="1">
    <citation type="journal article" date="2023" name="Mol. Biol. Evol.">
        <title>Third-Generation Sequencing Reveals the Adaptive Role of the Epigenome in Three Deep-Sea Polychaetes.</title>
        <authorList>
            <person name="Perez M."/>
            <person name="Aroh O."/>
            <person name="Sun Y."/>
            <person name="Lan Y."/>
            <person name="Juniper S.K."/>
            <person name="Young C.R."/>
            <person name="Angers B."/>
            <person name="Qian P.Y."/>
        </authorList>
    </citation>
    <scope>NUCLEOTIDE SEQUENCE</scope>
    <source>
        <strain evidence="2">R07B-5</strain>
    </source>
</reference>
<organism evidence="2 3">
    <name type="scientific">Ridgeia piscesae</name>
    <name type="common">Tubeworm</name>
    <dbReference type="NCBI Taxonomy" id="27915"/>
    <lineage>
        <taxon>Eukaryota</taxon>
        <taxon>Metazoa</taxon>
        <taxon>Spiralia</taxon>
        <taxon>Lophotrochozoa</taxon>
        <taxon>Annelida</taxon>
        <taxon>Polychaeta</taxon>
        <taxon>Sedentaria</taxon>
        <taxon>Canalipalpata</taxon>
        <taxon>Sabellida</taxon>
        <taxon>Siboglinidae</taxon>
        <taxon>Ridgeia</taxon>
    </lineage>
</organism>
<evidence type="ECO:0000259" key="1">
    <source>
        <dbReference type="Pfam" id="PF05699"/>
    </source>
</evidence>
<evidence type="ECO:0000313" key="3">
    <source>
        <dbReference type="Proteomes" id="UP001209878"/>
    </source>
</evidence>
<dbReference type="GO" id="GO:0046983">
    <property type="term" value="F:protein dimerization activity"/>
    <property type="evidence" value="ECO:0007669"/>
    <property type="project" value="InterPro"/>
</dbReference>
<accession>A0AAD9KMK6</accession>
<dbReference type="Pfam" id="PF05699">
    <property type="entry name" value="Dimer_Tnp_hAT"/>
    <property type="match status" value="1"/>
</dbReference>
<dbReference type="SUPFAM" id="SSF53098">
    <property type="entry name" value="Ribonuclease H-like"/>
    <property type="match status" value="1"/>
</dbReference>
<feature type="domain" description="HAT C-terminal dimerisation" evidence="1">
    <location>
        <begin position="199"/>
        <end position="250"/>
    </location>
</feature>
<dbReference type="InterPro" id="IPR012337">
    <property type="entry name" value="RNaseH-like_sf"/>
</dbReference>
<dbReference type="AlphaFoldDB" id="A0AAD9KMK6"/>
<dbReference type="Proteomes" id="UP001209878">
    <property type="component" value="Unassembled WGS sequence"/>
</dbReference>
<dbReference type="EMBL" id="JAODUO010000825">
    <property type="protein sequence ID" value="KAK2174136.1"/>
    <property type="molecule type" value="Genomic_DNA"/>
</dbReference>
<protein>
    <recommendedName>
        <fullName evidence="1">HAT C-terminal dimerisation domain-containing protein</fullName>
    </recommendedName>
</protein>
<gene>
    <name evidence="2" type="ORF">NP493_826g01025</name>
</gene>
<dbReference type="InterPro" id="IPR008906">
    <property type="entry name" value="HATC_C_dom"/>
</dbReference>
<sequence length="276" mass="31711">MDEDRNYSAELLHQMYNDPVNKLYLAFLQPIVTEINRVNKLYLAFLQPIVTEINRVNKLYLQPIAFLQPIVTEINRVNKLYLQPIAFLQPIVTEINRVNKLYLQPIALIPAADRHRDQPVLPSDVELLENLVSLSPATVLSPLKPPLVDVSFVRFYSGRVGDLQQEWARIGTVSWTTQQDTEDFWIDVVTHTDASGEQDFQHLGGFILSLLSLPFSNAAVEWVFSTMNIVKTKLRNRMQQDSLEKILHVRGYMSRHGRNVPPGGRRFHAGHLRHLP</sequence>
<keyword evidence="3" id="KW-1185">Reference proteome</keyword>
<proteinExistence type="predicted"/>
<comment type="caution">
    <text evidence="2">The sequence shown here is derived from an EMBL/GenBank/DDBJ whole genome shotgun (WGS) entry which is preliminary data.</text>
</comment>